<feature type="short sequence motif" description="GXSXG" evidence="2">
    <location>
        <begin position="72"/>
        <end position="76"/>
    </location>
</feature>
<feature type="region of interest" description="Disordered" evidence="3">
    <location>
        <begin position="1"/>
        <end position="24"/>
    </location>
</feature>
<keyword evidence="1 2" id="KW-0443">Lipid metabolism</keyword>
<dbReference type="PROSITE" id="PS51635">
    <property type="entry name" value="PNPLA"/>
    <property type="match status" value="1"/>
</dbReference>
<keyword evidence="4" id="KW-0472">Membrane</keyword>
<feature type="transmembrane region" description="Helical" evidence="4">
    <location>
        <begin position="39"/>
        <end position="58"/>
    </location>
</feature>
<organism evidence="6">
    <name type="scientific">Klosneuvirus KNV1</name>
    <dbReference type="NCBI Taxonomy" id="1977640"/>
    <lineage>
        <taxon>Viruses</taxon>
        <taxon>Varidnaviria</taxon>
        <taxon>Bamfordvirae</taxon>
        <taxon>Nucleocytoviricota</taxon>
        <taxon>Megaviricetes</taxon>
        <taxon>Imitervirales</taxon>
        <taxon>Mimiviridae</taxon>
        <taxon>Klosneuvirinae</taxon>
        <taxon>Klosneuvirus</taxon>
    </lineage>
</organism>
<dbReference type="InterPro" id="IPR016035">
    <property type="entry name" value="Acyl_Trfase/lysoPLipase"/>
</dbReference>
<dbReference type="EMBL" id="KY684108">
    <property type="protein sequence ID" value="ARF11214.1"/>
    <property type="molecule type" value="Genomic_DNA"/>
</dbReference>
<sequence length="306" mass="34957">MDDKKTDSQVGEKSDSNIPLKEDKDSVVENNNKKKYDKLIMSGGGIKGISHLGALYALQQLQYLNNFEMFSGTSIGGLISILYVIGYTPAKLYEFIKLFDMSKTRDIGIVNIFKKFGLDSGEKLEKAFKKMIVKTGLKENITLKELFDIIKKKIIITTVCINTEEICYISHETFPDLPVYLAMRMTSSIPGYYCPVEYKGYLYIDGALIDNYPHKPFKNNLENAIGLLLIDAKTTTEKIEDVETYFMKVFKCMMIGMDYHCKQGFECNTIDIHVENINVMTFNINDEKIDELFLKGFNAVMSYFNT</sequence>
<evidence type="ECO:0000256" key="4">
    <source>
        <dbReference type="SAM" id="Phobius"/>
    </source>
</evidence>
<keyword evidence="4" id="KW-1133">Transmembrane helix</keyword>
<evidence type="ECO:0000259" key="5">
    <source>
        <dbReference type="PROSITE" id="PS51635"/>
    </source>
</evidence>
<dbReference type="GO" id="GO:0016787">
    <property type="term" value="F:hydrolase activity"/>
    <property type="evidence" value="ECO:0007669"/>
    <property type="project" value="UniProtKB-UniRule"/>
</dbReference>
<dbReference type="Gene3D" id="3.40.1090.10">
    <property type="entry name" value="Cytosolic phospholipase A2 catalytic domain"/>
    <property type="match status" value="2"/>
</dbReference>
<dbReference type="GO" id="GO:0016042">
    <property type="term" value="P:lipid catabolic process"/>
    <property type="evidence" value="ECO:0007669"/>
    <property type="project" value="UniProtKB-UniRule"/>
</dbReference>
<feature type="transmembrane region" description="Helical" evidence="4">
    <location>
        <begin position="70"/>
        <end position="93"/>
    </location>
</feature>
<evidence type="ECO:0000313" key="6">
    <source>
        <dbReference type="EMBL" id="ARF11214.1"/>
    </source>
</evidence>
<evidence type="ECO:0000256" key="2">
    <source>
        <dbReference type="PROSITE-ProRule" id="PRU01161"/>
    </source>
</evidence>
<dbReference type="PANTHER" id="PTHR46394:SF1">
    <property type="entry name" value="PNPLA DOMAIN-CONTAINING PROTEIN"/>
    <property type="match status" value="1"/>
</dbReference>
<accession>A0A1V0SHU3</accession>
<evidence type="ECO:0000256" key="1">
    <source>
        <dbReference type="ARBA" id="ARBA00023098"/>
    </source>
</evidence>
<feature type="domain" description="PNPLA" evidence="5">
    <location>
        <begin position="39"/>
        <end position="218"/>
    </location>
</feature>
<keyword evidence="2" id="KW-0442">Lipid degradation</keyword>
<dbReference type="Pfam" id="PF01734">
    <property type="entry name" value="Patatin"/>
    <property type="match status" value="1"/>
</dbReference>
<feature type="active site" description="Proton acceptor" evidence="2">
    <location>
        <position position="205"/>
    </location>
</feature>
<evidence type="ECO:0000256" key="3">
    <source>
        <dbReference type="SAM" id="MobiDB-lite"/>
    </source>
</evidence>
<keyword evidence="2" id="KW-0378">Hydrolase</keyword>
<protein>
    <submittedName>
        <fullName evidence="6">Patatin-like phospholipase</fullName>
    </submittedName>
</protein>
<reference evidence="6" key="1">
    <citation type="journal article" date="2017" name="Science">
        <title>Giant viruses with an expanded complement of translation system components.</title>
        <authorList>
            <person name="Schulz F."/>
            <person name="Yutin N."/>
            <person name="Ivanova N.N."/>
            <person name="Ortega D.R."/>
            <person name="Lee T.K."/>
            <person name="Vierheilig J."/>
            <person name="Daims H."/>
            <person name="Horn M."/>
            <person name="Wagner M."/>
            <person name="Jensen G.J."/>
            <person name="Kyrpides N.C."/>
            <person name="Koonin E.V."/>
            <person name="Woyke T."/>
        </authorList>
    </citation>
    <scope>NUCLEOTIDE SEQUENCE</scope>
    <source>
        <strain evidence="6">KNV1</strain>
    </source>
</reference>
<proteinExistence type="predicted"/>
<dbReference type="InterPro" id="IPR002641">
    <property type="entry name" value="PNPLA_dom"/>
</dbReference>
<name>A0A1V0SHU3_9VIRU</name>
<dbReference type="PANTHER" id="PTHR46394">
    <property type="entry name" value="ANNEXIN"/>
    <property type="match status" value="1"/>
</dbReference>
<gene>
    <name evidence="6" type="ORF">Klosneuvirus_1_71</name>
</gene>
<keyword evidence="4" id="KW-0812">Transmembrane</keyword>
<feature type="short sequence motif" description="DGA/G" evidence="2">
    <location>
        <begin position="205"/>
        <end position="207"/>
    </location>
</feature>
<feature type="active site" description="Nucleophile" evidence="2">
    <location>
        <position position="74"/>
    </location>
</feature>
<dbReference type="SUPFAM" id="SSF52151">
    <property type="entry name" value="FabD/lysophospholipase-like"/>
    <property type="match status" value="1"/>
</dbReference>
<feature type="short sequence motif" description="GXGXXG" evidence="2">
    <location>
        <begin position="43"/>
        <end position="48"/>
    </location>
</feature>
<dbReference type="InterPro" id="IPR052580">
    <property type="entry name" value="Lipid_Hydrolase"/>
</dbReference>